<feature type="region of interest" description="Disordered" evidence="1">
    <location>
        <begin position="50"/>
        <end position="97"/>
    </location>
</feature>
<feature type="compositionally biased region" description="Polar residues" evidence="1">
    <location>
        <begin position="58"/>
        <end position="81"/>
    </location>
</feature>
<dbReference type="EMBL" id="PYAT01000015">
    <property type="protein sequence ID" value="PSL28813.1"/>
    <property type="molecule type" value="Genomic_DNA"/>
</dbReference>
<organism evidence="2 3">
    <name type="scientific">Planomicrobium soli</name>
    <dbReference type="NCBI Taxonomy" id="1176648"/>
    <lineage>
        <taxon>Bacteria</taxon>
        <taxon>Bacillati</taxon>
        <taxon>Bacillota</taxon>
        <taxon>Bacilli</taxon>
        <taxon>Bacillales</taxon>
        <taxon>Caryophanaceae</taxon>
        <taxon>Planomicrobium</taxon>
    </lineage>
</organism>
<name>A0A2P8G4B3_9BACL</name>
<dbReference type="RefSeq" id="WP_106534535.1">
    <property type="nucleotide sequence ID" value="NZ_PYAT01000015.1"/>
</dbReference>
<dbReference type="AlphaFoldDB" id="A0A2P8G4B3"/>
<accession>A0A2P8G4B3</accession>
<comment type="caution">
    <text evidence="2">The sequence shown here is derived from an EMBL/GenBank/DDBJ whole genome shotgun (WGS) entry which is preliminary data.</text>
</comment>
<gene>
    <name evidence="2" type="ORF">B0H99_11526</name>
</gene>
<sequence>MAKRRGLVIAGLAAGAYAYFKNPENRRKATIAFNNTKLKVNAFMESQNLEGFEGSGTAGSSDEASSTAKPKSDGTSTSVQYVNEDKEKEEIDPVNPS</sequence>
<evidence type="ECO:0000256" key="1">
    <source>
        <dbReference type="SAM" id="MobiDB-lite"/>
    </source>
</evidence>
<dbReference type="Proteomes" id="UP000242682">
    <property type="component" value="Unassembled WGS sequence"/>
</dbReference>
<evidence type="ECO:0000313" key="3">
    <source>
        <dbReference type="Proteomes" id="UP000242682"/>
    </source>
</evidence>
<dbReference type="OrthoDB" id="2390014at2"/>
<keyword evidence="3" id="KW-1185">Reference proteome</keyword>
<protein>
    <submittedName>
        <fullName evidence="2">Uncharacterized protein</fullName>
    </submittedName>
</protein>
<reference evidence="2 3" key="1">
    <citation type="submission" date="2018-03" db="EMBL/GenBank/DDBJ databases">
        <title>Genomic Encyclopedia of Type Strains, Phase III (KMG-III): the genomes of soil and plant-associated and newly described type strains.</title>
        <authorList>
            <person name="Whitman W."/>
        </authorList>
    </citation>
    <scope>NUCLEOTIDE SEQUENCE [LARGE SCALE GENOMIC DNA]</scope>
    <source>
        <strain evidence="2 3">CGMCC 1.12259</strain>
    </source>
</reference>
<proteinExistence type="predicted"/>
<evidence type="ECO:0000313" key="2">
    <source>
        <dbReference type="EMBL" id="PSL28813.1"/>
    </source>
</evidence>